<dbReference type="EMBL" id="CM042891">
    <property type="protein sequence ID" value="KAI4303260.1"/>
    <property type="molecule type" value="Genomic_DNA"/>
</dbReference>
<dbReference type="Proteomes" id="UP001057402">
    <property type="component" value="Chromosome 12"/>
</dbReference>
<protein>
    <submittedName>
        <fullName evidence="1">Uncharacterized protein</fullName>
    </submittedName>
</protein>
<gene>
    <name evidence="1" type="ORF">MLD38_038911</name>
</gene>
<accession>A0ACB9L1A1</accession>
<evidence type="ECO:0000313" key="2">
    <source>
        <dbReference type="Proteomes" id="UP001057402"/>
    </source>
</evidence>
<keyword evidence="2" id="KW-1185">Reference proteome</keyword>
<comment type="caution">
    <text evidence="1">The sequence shown here is derived from an EMBL/GenBank/DDBJ whole genome shotgun (WGS) entry which is preliminary data.</text>
</comment>
<name>A0ACB9L1A1_9MYRT</name>
<reference evidence="2" key="1">
    <citation type="journal article" date="2023" name="Front. Plant Sci.">
        <title>Chromosomal-level genome assembly of Melastoma candidum provides insights into trichome evolution.</title>
        <authorList>
            <person name="Zhong Y."/>
            <person name="Wu W."/>
            <person name="Sun C."/>
            <person name="Zou P."/>
            <person name="Liu Y."/>
            <person name="Dai S."/>
            <person name="Zhou R."/>
        </authorList>
    </citation>
    <scope>NUCLEOTIDE SEQUENCE [LARGE SCALE GENOMIC DNA]</scope>
</reference>
<organism evidence="1 2">
    <name type="scientific">Melastoma candidum</name>
    <dbReference type="NCBI Taxonomy" id="119954"/>
    <lineage>
        <taxon>Eukaryota</taxon>
        <taxon>Viridiplantae</taxon>
        <taxon>Streptophyta</taxon>
        <taxon>Embryophyta</taxon>
        <taxon>Tracheophyta</taxon>
        <taxon>Spermatophyta</taxon>
        <taxon>Magnoliopsida</taxon>
        <taxon>eudicotyledons</taxon>
        <taxon>Gunneridae</taxon>
        <taxon>Pentapetalae</taxon>
        <taxon>rosids</taxon>
        <taxon>malvids</taxon>
        <taxon>Myrtales</taxon>
        <taxon>Melastomataceae</taxon>
        <taxon>Melastomatoideae</taxon>
        <taxon>Melastomateae</taxon>
        <taxon>Melastoma</taxon>
    </lineage>
</organism>
<evidence type="ECO:0000313" key="1">
    <source>
        <dbReference type="EMBL" id="KAI4303260.1"/>
    </source>
</evidence>
<proteinExistence type="predicted"/>
<sequence>MIYIHNSDDNNNINKRGTLFFYVCWCARVNLKRVYFRFCIDATGDAKFSVSRPRSPSIRRKPNFIRLRFRGQEGGREIVKEIDELRNLASPNGGWLRLFTT</sequence>